<dbReference type="Proteomes" id="UP000733379">
    <property type="component" value="Unassembled WGS sequence"/>
</dbReference>
<organism evidence="2 3">
    <name type="scientific">Nocardia albiluteola</name>
    <dbReference type="NCBI Taxonomy" id="2842303"/>
    <lineage>
        <taxon>Bacteria</taxon>
        <taxon>Bacillati</taxon>
        <taxon>Actinomycetota</taxon>
        <taxon>Actinomycetes</taxon>
        <taxon>Mycobacteriales</taxon>
        <taxon>Nocardiaceae</taxon>
        <taxon>Nocardia</taxon>
    </lineage>
</organism>
<protein>
    <submittedName>
        <fullName evidence="2">Uncharacterized protein</fullName>
    </submittedName>
</protein>
<sequence length="119" mass="13164">MARDDVEKRWHDPEMYRHAAGYCVGVLVVAALVFAGVDEWAGRREPCRQVAHTFCDTTSRIAILLGPGLILVAGTVGAFIATYRAWQRHRAWPIWQGAGWFLMTLSLGYLAIGSGTIMS</sequence>
<feature type="transmembrane region" description="Helical" evidence="1">
    <location>
        <begin position="19"/>
        <end position="41"/>
    </location>
</feature>
<reference evidence="2 3" key="1">
    <citation type="submission" date="2021-06" db="EMBL/GenBank/DDBJ databases">
        <title>Actinomycetes sequencing.</title>
        <authorList>
            <person name="Shan Q."/>
        </authorList>
    </citation>
    <scope>NUCLEOTIDE SEQUENCE [LARGE SCALE GENOMIC DNA]</scope>
    <source>
        <strain evidence="2 3">NEAU-G5</strain>
    </source>
</reference>
<keyword evidence="1" id="KW-1133">Transmembrane helix</keyword>
<comment type="caution">
    <text evidence="2">The sequence shown here is derived from an EMBL/GenBank/DDBJ whole genome shotgun (WGS) entry which is preliminary data.</text>
</comment>
<evidence type="ECO:0000256" key="1">
    <source>
        <dbReference type="SAM" id="Phobius"/>
    </source>
</evidence>
<accession>A0ABS6B4R1</accession>
<name>A0ABS6B4R1_9NOCA</name>
<feature type="transmembrane region" description="Helical" evidence="1">
    <location>
        <begin position="61"/>
        <end position="86"/>
    </location>
</feature>
<keyword evidence="3" id="KW-1185">Reference proteome</keyword>
<feature type="transmembrane region" description="Helical" evidence="1">
    <location>
        <begin position="98"/>
        <end position="118"/>
    </location>
</feature>
<proteinExistence type="predicted"/>
<keyword evidence="1" id="KW-0472">Membrane</keyword>
<gene>
    <name evidence="2" type="ORF">KO481_23090</name>
</gene>
<evidence type="ECO:0000313" key="3">
    <source>
        <dbReference type="Proteomes" id="UP000733379"/>
    </source>
</evidence>
<evidence type="ECO:0000313" key="2">
    <source>
        <dbReference type="EMBL" id="MBU3064406.1"/>
    </source>
</evidence>
<dbReference type="EMBL" id="JAHKNI010000007">
    <property type="protein sequence ID" value="MBU3064406.1"/>
    <property type="molecule type" value="Genomic_DNA"/>
</dbReference>
<keyword evidence="1" id="KW-0812">Transmembrane</keyword>